<dbReference type="OrthoDB" id="84504at2157"/>
<name>A0A076LGS8_9EURY</name>
<dbReference type="NCBIfam" id="TIGR00291">
    <property type="entry name" value="RNA_SBDS"/>
    <property type="match status" value="1"/>
</dbReference>
<dbReference type="GeneID" id="24891424"/>
<sequence length="235" mass="26802">MVSLEEAVIARYNSHGEKFEILVDPYLAAKLKEGQNVDIDDLLAVEVVFRDANKGEKAPEELLSKVFGTTDVKEIAKKIILKGQVQLTAKQREEIREQKKRQIITIISRNTINPQTDTPHPPHRIEKAMEELRINIDIYKSAEEQVPEIVKKLKKVLPIRFEKRDIAVKIPAEFASKAYNALYQFGAVKQEEWQPDGSLIVLIEIPSGIEAEFYAHLNKITKGNVQTKVVKKYSE</sequence>
<gene>
    <name evidence="6" type="ORF">JH146_0817</name>
</gene>
<dbReference type="SUPFAM" id="SSF54980">
    <property type="entry name" value="EF-G C-terminal domain-like"/>
    <property type="match status" value="1"/>
</dbReference>
<dbReference type="Pfam" id="PF20268">
    <property type="entry name" value="SBDS_C"/>
    <property type="match status" value="1"/>
</dbReference>
<evidence type="ECO:0000256" key="2">
    <source>
        <dbReference type="ARBA" id="ARBA00015892"/>
    </source>
</evidence>
<dbReference type="InterPro" id="IPR046928">
    <property type="entry name" value="SDO1/SBDS_C"/>
</dbReference>
<dbReference type="Gene3D" id="3.30.70.240">
    <property type="match status" value="1"/>
</dbReference>
<proteinExistence type="inferred from homology"/>
<dbReference type="Pfam" id="PF09377">
    <property type="entry name" value="SBDS_domain_II"/>
    <property type="match status" value="1"/>
</dbReference>
<evidence type="ECO:0000259" key="3">
    <source>
        <dbReference type="Pfam" id="PF01172"/>
    </source>
</evidence>
<reference evidence="6 7" key="1">
    <citation type="journal article" date="2015" name="Int. J. Syst. Evol. Microbiol.">
        <title>M ethanocaldococcus bathoardescens sp. nov., a hyperthermophilic methanogen isolated from a volcanically active deep-sea hydrothermal vent.</title>
        <authorList>
            <person name="Stewart L.C."/>
            <person name="Jung J.H."/>
            <person name="Kim Y.T."/>
            <person name="Kwon S.W."/>
            <person name="Park C.S."/>
            <person name="Holden J.F."/>
        </authorList>
    </citation>
    <scope>NUCLEOTIDE SEQUENCE [LARGE SCALE GENOMIC DNA]</scope>
    <source>
        <strain evidence="6 7">JH146</strain>
    </source>
</reference>
<protein>
    <recommendedName>
        <fullName evidence="2">Ribosome maturation protein SDO1 homolog</fullName>
    </recommendedName>
</protein>
<evidence type="ECO:0000313" key="7">
    <source>
        <dbReference type="Proteomes" id="UP000028781"/>
    </source>
</evidence>
<dbReference type="InterPro" id="IPR036786">
    <property type="entry name" value="Ribosome_mat_SBDS_N_sf"/>
</dbReference>
<dbReference type="InterPro" id="IPR018023">
    <property type="entry name" value="Ribosome_mat_SBDS_CS"/>
</dbReference>
<dbReference type="EMBL" id="CP009149">
    <property type="protein sequence ID" value="AIJ05663.1"/>
    <property type="molecule type" value="Genomic_DNA"/>
</dbReference>
<evidence type="ECO:0000256" key="1">
    <source>
        <dbReference type="ARBA" id="ARBA00007433"/>
    </source>
</evidence>
<dbReference type="InterPro" id="IPR035647">
    <property type="entry name" value="EFG_III/V"/>
</dbReference>
<evidence type="ECO:0000259" key="5">
    <source>
        <dbReference type="Pfam" id="PF20268"/>
    </source>
</evidence>
<dbReference type="Gene3D" id="1.10.10.900">
    <property type="entry name" value="SBDS protein C-terminal domain, subdomain 1"/>
    <property type="match status" value="1"/>
</dbReference>
<dbReference type="PROSITE" id="PS01267">
    <property type="entry name" value="UPF0023"/>
    <property type="match status" value="1"/>
</dbReference>
<dbReference type="STRING" id="1301915.JH146_0817"/>
<dbReference type="InterPro" id="IPR002140">
    <property type="entry name" value="Sdo1/SBDS"/>
</dbReference>
<dbReference type="AlphaFoldDB" id="A0A076LGS8"/>
<dbReference type="HOGENOM" id="CLU_043216_2_0_2"/>
<dbReference type="InterPro" id="IPR039100">
    <property type="entry name" value="Sdo1/SBDS-like"/>
</dbReference>
<dbReference type="Proteomes" id="UP000028781">
    <property type="component" value="Chromosome"/>
</dbReference>
<dbReference type="GO" id="GO:0042256">
    <property type="term" value="P:cytosolic ribosome assembly"/>
    <property type="evidence" value="ECO:0007669"/>
    <property type="project" value="InterPro"/>
</dbReference>
<evidence type="ECO:0000259" key="4">
    <source>
        <dbReference type="Pfam" id="PF09377"/>
    </source>
</evidence>
<feature type="domain" description="Ribosome maturation protein SDO1/SBDS C-terminal" evidence="5">
    <location>
        <begin position="166"/>
        <end position="231"/>
    </location>
</feature>
<dbReference type="Pfam" id="PF01172">
    <property type="entry name" value="SBDS_N"/>
    <property type="match status" value="1"/>
</dbReference>
<dbReference type="KEGG" id="mjh:JH146_0817"/>
<dbReference type="InterPro" id="IPR018978">
    <property type="entry name" value="SDO1/SBDS_central"/>
</dbReference>
<accession>A0A076LGS8</accession>
<dbReference type="InterPro" id="IPR037188">
    <property type="entry name" value="Sdo1/SBDS_central_sf"/>
</dbReference>
<dbReference type="Gene3D" id="3.30.1250.10">
    <property type="entry name" value="Ribosome maturation protein SBDS, N-terminal domain"/>
    <property type="match status" value="1"/>
</dbReference>
<feature type="domain" description="Ribosome maturation protein SDO1/SBDS central" evidence="4">
    <location>
        <begin position="101"/>
        <end position="162"/>
    </location>
</feature>
<dbReference type="SUPFAM" id="SSF89895">
    <property type="entry name" value="FYSH domain"/>
    <property type="match status" value="1"/>
</dbReference>
<organism evidence="6 7">
    <name type="scientific">Methanocaldococcus bathoardescens</name>
    <dbReference type="NCBI Taxonomy" id="1301915"/>
    <lineage>
        <taxon>Archaea</taxon>
        <taxon>Methanobacteriati</taxon>
        <taxon>Methanobacteriota</taxon>
        <taxon>Methanomada group</taxon>
        <taxon>Methanococci</taxon>
        <taxon>Methanococcales</taxon>
        <taxon>Methanocaldococcaceae</taxon>
        <taxon>Methanocaldococcus</taxon>
    </lineage>
</organism>
<dbReference type="PANTHER" id="PTHR10927:SF4">
    <property type="entry name" value="RIBOSOME MATURATION PROTEIN SDO1 HOMOLOG"/>
    <property type="match status" value="1"/>
</dbReference>
<dbReference type="PANTHER" id="PTHR10927">
    <property type="entry name" value="RIBOSOME MATURATION PROTEIN SBDS"/>
    <property type="match status" value="1"/>
</dbReference>
<feature type="domain" description="Ribosome maturation protein SDO1/SBDS N-terminal" evidence="3">
    <location>
        <begin position="7"/>
        <end position="92"/>
    </location>
</feature>
<keyword evidence="7" id="KW-1185">Reference proteome</keyword>
<dbReference type="SUPFAM" id="SSF109728">
    <property type="entry name" value="Hypothetical protein AF0491, middle domain"/>
    <property type="match status" value="1"/>
</dbReference>
<comment type="similarity">
    <text evidence="1">Belongs to the SDO1/SBDS family.</text>
</comment>
<dbReference type="InterPro" id="IPR019783">
    <property type="entry name" value="SDO1/SBDS_N"/>
</dbReference>
<evidence type="ECO:0000313" key="6">
    <source>
        <dbReference type="EMBL" id="AIJ05663.1"/>
    </source>
</evidence>
<dbReference type="RefSeq" id="WP_048201822.1">
    <property type="nucleotide sequence ID" value="NZ_CP009149.1"/>
</dbReference>